<sequence length="576" mass="64956">MTALCVGPESTTNTMTTSINPLQRLFAELGAVITVGGLYINLFEIRFVELTTLQLWLVSLLAGLAFLWGYHGIDESDHTHSALVKHRVLLPGSRAGKDAFKQLAKRIPSLDYVVKFFEENRSRQQALRVVDDFVTIAFDELAMDESLRPSVDEIDQMADTISTDTTHLKRDGYRLLAESVFANEPDEQRYIRLILVLCREYIKADDTLETGETIHDLQSGISRALSASGCDFEQWNDTAEKLLAAYGTAYDAIHHDEPLSSDPLDGTPAEPPKEYYDDFLEYFLPFRDRNALSEELVATIIDVVDRGELDQSAVARDVEQKIQIERKRVRDELNTRDAYLLLSLDAGLSKSSSGNARERVYNRFPDHIQFGRTKNKNDVSALPEDIYLTTDVIFTDRDYEGPNDFLENVTELIPDDELDGGLVSAYELKVETPAYEPSKEAARKHLPQWTRDSVNAIEFLETGDSSRAVTEVAIDNLLGKKIRVRDLLAAIPVNVFVDAPPNQREVVDAAYEDVKEELGVGELYDWGKFDVDDIAPLLIETDTDRNGERVATNEEWEEIAEQMIESARECERAARS</sequence>
<keyword evidence="3" id="KW-1185">Reference proteome</keyword>
<dbReference type="RefSeq" id="WP_284063874.1">
    <property type="nucleotide sequence ID" value="NZ_CP126160.1"/>
</dbReference>
<evidence type="ECO:0000256" key="1">
    <source>
        <dbReference type="SAM" id="Phobius"/>
    </source>
</evidence>
<reference evidence="2 3" key="1">
    <citation type="journal article" date="2019" name="Int. J. Syst. Evol. Microbiol.">
        <title>The Global Catalogue of Microorganisms (GCM) 10K type strain sequencing project: providing services to taxonomists for standard genome sequencing and annotation.</title>
        <authorList>
            <consortium name="The Broad Institute Genomics Platform"/>
            <consortium name="The Broad Institute Genome Sequencing Center for Infectious Disease"/>
            <person name="Wu L."/>
            <person name="Ma J."/>
        </authorList>
    </citation>
    <scope>NUCLEOTIDE SEQUENCE [LARGE SCALE GENOMIC DNA]</scope>
    <source>
        <strain evidence="2 3">SYNS20</strain>
    </source>
</reference>
<proteinExistence type="predicted"/>
<name>A0ABD5T644_9EURY</name>
<keyword evidence="1" id="KW-0812">Transmembrane</keyword>
<keyword evidence="1" id="KW-0472">Membrane</keyword>
<comment type="caution">
    <text evidence="2">The sequence shown here is derived from an EMBL/GenBank/DDBJ whole genome shotgun (WGS) entry which is preliminary data.</text>
</comment>
<feature type="transmembrane region" description="Helical" evidence="1">
    <location>
        <begin position="25"/>
        <end position="43"/>
    </location>
</feature>
<dbReference type="GeneID" id="81211603"/>
<evidence type="ECO:0000313" key="3">
    <source>
        <dbReference type="Proteomes" id="UP001596443"/>
    </source>
</evidence>
<gene>
    <name evidence="2" type="ORF">ACFQFD_02390</name>
</gene>
<keyword evidence="1" id="KW-1133">Transmembrane helix</keyword>
<dbReference type="AlphaFoldDB" id="A0ABD5T644"/>
<organism evidence="2 3">
    <name type="scientific">Halobaculum halobium</name>
    <dbReference type="NCBI Taxonomy" id="3032281"/>
    <lineage>
        <taxon>Archaea</taxon>
        <taxon>Methanobacteriati</taxon>
        <taxon>Methanobacteriota</taxon>
        <taxon>Stenosarchaea group</taxon>
        <taxon>Halobacteria</taxon>
        <taxon>Halobacteriales</taxon>
        <taxon>Haloferacaceae</taxon>
        <taxon>Halobaculum</taxon>
    </lineage>
</organism>
<evidence type="ECO:0000313" key="2">
    <source>
        <dbReference type="EMBL" id="MFC6784877.1"/>
    </source>
</evidence>
<protein>
    <submittedName>
        <fullName evidence="2">Uncharacterized protein</fullName>
    </submittedName>
</protein>
<dbReference type="Proteomes" id="UP001596443">
    <property type="component" value="Unassembled WGS sequence"/>
</dbReference>
<accession>A0ABD5T644</accession>
<dbReference type="EMBL" id="JBHSWX010000002">
    <property type="protein sequence ID" value="MFC6784877.1"/>
    <property type="molecule type" value="Genomic_DNA"/>
</dbReference>
<feature type="transmembrane region" description="Helical" evidence="1">
    <location>
        <begin position="55"/>
        <end position="73"/>
    </location>
</feature>